<feature type="region of interest" description="Disordered" evidence="1">
    <location>
        <begin position="1"/>
        <end position="20"/>
    </location>
</feature>
<comment type="caution">
    <text evidence="3">The sequence shown here is derived from an EMBL/GenBank/DDBJ whole genome shotgun (WGS) entry which is preliminary data.</text>
</comment>
<keyword evidence="4" id="KW-1185">Reference proteome</keyword>
<dbReference type="Pfam" id="PF24523">
    <property type="entry name" value="DUF7595"/>
    <property type="match status" value="1"/>
</dbReference>
<name>A0AAD8W6F6_LOLMU</name>
<sequence length="413" mass="45415">MDIHAAPPPSIPGSSHAADADADCDATLPVDLLLEIAARSDVVSVVRCAATNKPLRRAILDRGFRRLLSHRAASTGGFDPALLRGVSYRLEDSEAARPVRVVQPIPSTEPSLVRFDEPLVYEPVASRDGLVVLRRLRPRPLFGQSLEEGPPGSVLRVVNSVTGETSVLPSVSIRDYRKHALINVEDRGRSFELLVADERLRTQIYSSRDGAWSPVRPIHLHRGSRPFHDSCPLVIGRTVHWLCNPEPLPPGRHLSGPEPYIVAMDVDTLQATVIDLPRGCTSRMTASMSHRGLLLAATVDGKLLVIVSETQVISMWTLSPPTEEEPTPPGTWRRQVLIDKQDWGVHSSVQFEGFGQRSGTAILYIGRVGLIRLNVATKEAHVVFYRTETAYVSQVCLHEINLPSLLQAMKPLS</sequence>
<dbReference type="PANTHER" id="PTHR35828:SF28">
    <property type="entry name" value="F-BOX DOMAIN CONTAINING PROTEIN"/>
    <property type="match status" value="1"/>
</dbReference>
<evidence type="ECO:0000256" key="1">
    <source>
        <dbReference type="SAM" id="MobiDB-lite"/>
    </source>
</evidence>
<evidence type="ECO:0000259" key="2">
    <source>
        <dbReference type="Pfam" id="PF24523"/>
    </source>
</evidence>
<proteinExistence type="predicted"/>
<reference evidence="3" key="1">
    <citation type="submission" date="2023-07" db="EMBL/GenBank/DDBJ databases">
        <title>A chromosome-level genome assembly of Lolium multiflorum.</title>
        <authorList>
            <person name="Chen Y."/>
            <person name="Copetti D."/>
            <person name="Kolliker R."/>
            <person name="Studer B."/>
        </authorList>
    </citation>
    <scope>NUCLEOTIDE SEQUENCE</scope>
    <source>
        <strain evidence="3">02402/16</strain>
        <tissue evidence="3">Leaf</tissue>
    </source>
</reference>
<feature type="compositionally biased region" description="Pro residues" evidence="1">
    <location>
        <begin position="1"/>
        <end position="11"/>
    </location>
</feature>
<dbReference type="InterPro" id="IPR056016">
    <property type="entry name" value="DUF7595"/>
</dbReference>
<dbReference type="AlphaFoldDB" id="A0AAD8W6F6"/>
<accession>A0AAD8W6F6</accession>
<protein>
    <recommendedName>
        <fullName evidence="2">DUF7595 domain-containing protein</fullName>
    </recommendedName>
</protein>
<organism evidence="3 4">
    <name type="scientific">Lolium multiflorum</name>
    <name type="common">Italian ryegrass</name>
    <name type="synonym">Lolium perenne subsp. multiflorum</name>
    <dbReference type="NCBI Taxonomy" id="4521"/>
    <lineage>
        <taxon>Eukaryota</taxon>
        <taxon>Viridiplantae</taxon>
        <taxon>Streptophyta</taxon>
        <taxon>Embryophyta</taxon>
        <taxon>Tracheophyta</taxon>
        <taxon>Spermatophyta</taxon>
        <taxon>Magnoliopsida</taxon>
        <taxon>Liliopsida</taxon>
        <taxon>Poales</taxon>
        <taxon>Poaceae</taxon>
        <taxon>BOP clade</taxon>
        <taxon>Pooideae</taxon>
        <taxon>Poodae</taxon>
        <taxon>Poeae</taxon>
        <taxon>Poeae Chloroplast Group 2 (Poeae type)</taxon>
        <taxon>Loliodinae</taxon>
        <taxon>Loliinae</taxon>
        <taxon>Lolium</taxon>
    </lineage>
</organism>
<dbReference type="PANTHER" id="PTHR35828">
    <property type="entry name" value="OS08G0203800 PROTEIN-RELATED"/>
    <property type="match status" value="1"/>
</dbReference>
<evidence type="ECO:0000313" key="4">
    <source>
        <dbReference type="Proteomes" id="UP001231189"/>
    </source>
</evidence>
<feature type="domain" description="DUF7595" evidence="2">
    <location>
        <begin position="85"/>
        <end position="412"/>
    </location>
</feature>
<dbReference type="SUPFAM" id="SSF81383">
    <property type="entry name" value="F-box domain"/>
    <property type="match status" value="1"/>
</dbReference>
<gene>
    <name evidence="3" type="ORF">QYE76_061550</name>
</gene>
<evidence type="ECO:0000313" key="3">
    <source>
        <dbReference type="EMBL" id="KAK1643745.1"/>
    </source>
</evidence>
<dbReference type="Proteomes" id="UP001231189">
    <property type="component" value="Unassembled WGS sequence"/>
</dbReference>
<dbReference type="EMBL" id="JAUUTY010000004">
    <property type="protein sequence ID" value="KAK1643745.1"/>
    <property type="molecule type" value="Genomic_DNA"/>
</dbReference>
<dbReference type="InterPro" id="IPR036047">
    <property type="entry name" value="F-box-like_dom_sf"/>
</dbReference>
<dbReference type="CDD" id="cd09917">
    <property type="entry name" value="F-box_SF"/>
    <property type="match status" value="1"/>
</dbReference>